<gene>
    <name evidence="2" type="ORF">Daus18300_009904</name>
</gene>
<sequence length="280" mass="30893">MSFDKENEGLPAFEVELGEQGDEGSSFRTQNDASHPLQRSNITERKGTIDVRCSGADVIHGYLKNGEGPATLLVYEFQFDHRKKTRRIITVDMEFKFGSESGQEPEVLKIAPKGRMTLVPTTQTETTTTGGEAKAGGNVFGAELGSSCKWEKTISHETRDATTVVGSIDIQGRNYGPSNAVSWTLMENASEETGVPAHVRTAVLLSRNEEEDTFYSTFKIKAQVDLVSKFTRLFGSTPKDDPILYDTTLSPTNILQKYDVDFLGDVDLLELSTVEFTNDT</sequence>
<evidence type="ECO:0000256" key="1">
    <source>
        <dbReference type="SAM" id="MobiDB-lite"/>
    </source>
</evidence>
<name>A0ABR3WCF6_9PEZI</name>
<dbReference type="Proteomes" id="UP001583177">
    <property type="component" value="Unassembled WGS sequence"/>
</dbReference>
<comment type="caution">
    <text evidence="2">The sequence shown here is derived from an EMBL/GenBank/DDBJ whole genome shotgun (WGS) entry which is preliminary data.</text>
</comment>
<protein>
    <submittedName>
        <fullName evidence="2">Uncharacterized protein</fullName>
    </submittedName>
</protein>
<accession>A0ABR3WCF6</accession>
<reference evidence="2 3" key="1">
    <citation type="journal article" date="2024" name="IMA Fungus">
        <title>IMA Genome - F19 : A genome assembly and annotation guide to empower mycologists, including annotated draft genome sequences of Ceratocystis pirilliformis, Diaporthe australafricana, Fusarium ophioides, Paecilomyces lecythidis, and Sporothrix stenoceras.</title>
        <authorList>
            <person name="Aylward J."/>
            <person name="Wilson A.M."/>
            <person name="Visagie C.M."/>
            <person name="Spraker J."/>
            <person name="Barnes I."/>
            <person name="Buitendag C."/>
            <person name="Ceriani C."/>
            <person name="Del Mar Angel L."/>
            <person name="du Plessis D."/>
            <person name="Fuchs T."/>
            <person name="Gasser K."/>
            <person name="Kramer D."/>
            <person name="Li W."/>
            <person name="Munsamy K."/>
            <person name="Piso A."/>
            <person name="Price J.L."/>
            <person name="Sonnekus B."/>
            <person name="Thomas C."/>
            <person name="van der Nest A."/>
            <person name="van Dijk A."/>
            <person name="van Heerden A."/>
            <person name="van Vuuren N."/>
            <person name="Yilmaz N."/>
            <person name="Duong T.A."/>
            <person name="van der Merwe N.A."/>
            <person name="Wingfield M.J."/>
            <person name="Wingfield B.D."/>
        </authorList>
    </citation>
    <scope>NUCLEOTIDE SEQUENCE [LARGE SCALE GENOMIC DNA]</scope>
    <source>
        <strain evidence="2 3">CMW 18300</strain>
    </source>
</reference>
<evidence type="ECO:0000313" key="2">
    <source>
        <dbReference type="EMBL" id="KAL1858770.1"/>
    </source>
</evidence>
<feature type="compositionally biased region" description="Polar residues" evidence="1">
    <location>
        <begin position="26"/>
        <end position="41"/>
    </location>
</feature>
<feature type="region of interest" description="Disordered" evidence="1">
    <location>
        <begin position="18"/>
        <end position="43"/>
    </location>
</feature>
<evidence type="ECO:0000313" key="3">
    <source>
        <dbReference type="Proteomes" id="UP001583177"/>
    </source>
</evidence>
<dbReference type="EMBL" id="JAWRVE010000104">
    <property type="protein sequence ID" value="KAL1858770.1"/>
    <property type="molecule type" value="Genomic_DNA"/>
</dbReference>
<keyword evidence="3" id="KW-1185">Reference proteome</keyword>
<proteinExistence type="predicted"/>
<organism evidence="2 3">
    <name type="scientific">Diaporthe australafricana</name>
    <dbReference type="NCBI Taxonomy" id="127596"/>
    <lineage>
        <taxon>Eukaryota</taxon>
        <taxon>Fungi</taxon>
        <taxon>Dikarya</taxon>
        <taxon>Ascomycota</taxon>
        <taxon>Pezizomycotina</taxon>
        <taxon>Sordariomycetes</taxon>
        <taxon>Sordariomycetidae</taxon>
        <taxon>Diaporthales</taxon>
        <taxon>Diaporthaceae</taxon>
        <taxon>Diaporthe</taxon>
    </lineage>
</organism>